<dbReference type="Proteomes" id="UP000287144">
    <property type="component" value="Unassembled WGS sequence"/>
</dbReference>
<dbReference type="GO" id="GO:0046872">
    <property type="term" value="F:metal ion binding"/>
    <property type="evidence" value="ECO:0007669"/>
    <property type="project" value="UniProtKB-KW"/>
</dbReference>
<comment type="caution">
    <text evidence="5">The sequence shown here is derived from an EMBL/GenBank/DDBJ whole genome shotgun (WGS) entry which is preliminary data.</text>
</comment>
<protein>
    <recommendedName>
        <fullName evidence="4">Fumarylacetoacetase-like C-terminal domain-containing protein</fullName>
    </recommendedName>
</protein>
<organism evidence="5 6">
    <name type="scientific">Fusarium oligoseptatum</name>
    <dbReference type="NCBI Taxonomy" id="2604345"/>
    <lineage>
        <taxon>Eukaryota</taxon>
        <taxon>Fungi</taxon>
        <taxon>Dikarya</taxon>
        <taxon>Ascomycota</taxon>
        <taxon>Pezizomycotina</taxon>
        <taxon>Sordariomycetes</taxon>
        <taxon>Hypocreomycetidae</taxon>
        <taxon>Hypocreales</taxon>
        <taxon>Nectriaceae</taxon>
        <taxon>Fusarium</taxon>
        <taxon>Fusarium solani species complex</taxon>
    </lineage>
</organism>
<dbReference type="InterPro" id="IPR011234">
    <property type="entry name" value="Fumarylacetoacetase-like_C"/>
</dbReference>
<keyword evidence="2" id="KW-0479">Metal-binding</keyword>
<dbReference type="InterPro" id="IPR036663">
    <property type="entry name" value="Fumarylacetoacetase_C_sf"/>
</dbReference>
<dbReference type="Gene3D" id="3.90.850.10">
    <property type="entry name" value="Fumarylacetoacetase-like, C-terminal domain"/>
    <property type="match status" value="1"/>
</dbReference>
<keyword evidence="3" id="KW-0812">Transmembrane</keyword>
<evidence type="ECO:0000256" key="1">
    <source>
        <dbReference type="ARBA" id="ARBA00010211"/>
    </source>
</evidence>
<dbReference type="PANTHER" id="PTHR11820">
    <property type="entry name" value="ACYLPYRUVASE"/>
    <property type="match status" value="1"/>
</dbReference>
<dbReference type="STRING" id="1325735.A0A428RNY2"/>
<feature type="transmembrane region" description="Helical" evidence="3">
    <location>
        <begin position="45"/>
        <end position="64"/>
    </location>
</feature>
<evidence type="ECO:0000313" key="6">
    <source>
        <dbReference type="Proteomes" id="UP000287144"/>
    </source>
</evidence>
<keyword evidence="3" id="KW-1133">Transmembrane helix</keyword>
<keyword evidence="3" id="KW-0472">Membrane</keyword>
<name>A0A428RNY2_9HYPO</name>
<proteinExistence type="inferred from homology"/>
<keyword evidence="6" id="KW-1185">Reference proteome</keyword>
<evidence type="ECO:0000256" key="3">
    <source>
        <dbReference type="SAM" id="Phobius"/>
    </source>
</evidence>
<dbReference type="SUPFAM" id="SSF56529">
    <property type="entry name" value="FAH"/>
    <property type="match status" value="1"/>
</dbReference>
<evidence type="ECO:0000259" key="4">
    <source>
        <dbReference type="Pfam" id="PF01557"/>
    </source>
</evidence>
<gene>
    <name evidence="5" type="ORF">CEP52_017543</name>
</gene>
<accession>A0A428RNY2</accession>
<dbReference type="PANTHER" id="PTHR11820:SF7">
    <property type="entry name" value="ACYLPYRUVASE FAHD1, MITOCHONDRIAL"/>
    <property type="match status" value="1"/>
</dbReference>
<reference evidence="5 6" key="1">
    <citation type="submission" date="2017-06" db="EMBL/GenBank/DDBJ databases">
        <title>Comparative genomic analysis of Ambrosia Fusariam Clade fungi.</title>
        <authorList>
            <person name="Stajich J.E."/>
            <person name="Carrillo J."/>
            <person name="Kijimoto T."/>
            <person name="Eskalen A."/>
            <person name="O'Donnell K."/>
            <person name="Kasson M."/>
        </authorList>
    </citation>
    <scope>NUCLEOTIDE SEQUENCE [LARGE SCALE GENOMIC DNA]</scope>
    <source>
        <strain evidence="5 6">NRRL62579</strain>
    </source>
</reference>
<feature type="domain" description="Fumarylacetoacetase-like C-terminal" evidence="4">
    <location>
        <begin position="59"/>
        <end position="167"/>
    </location>
</feature>
<dbReference type="EMBL" id="NKCK01000622">
    <property type="protein sequence ID" value="RSL79265.1"/>
    <property type="molecule type" value="Genomic_DNA"/>
</dbReference>
<comment type="similarity">
    <text evidence="1">Belongs to the FAH family.</text>
</comment>
<evidence type="ECO:0000313" key="5">
    <source>
        <dbReference type="EMBL" id="RSL79265.1"/>
    </source>
</evidence>
<sequence length="169" mass="18810">MAASTFIQFQNEQGDILYGKPTEGGFAHNLICAKETNLSIAPYPVVFLGLIALAWWTIFLCQVFDGFVPIRPAIVTTAAIPYPQALRYITRVNGEKRQETFRDDMIWSVRQIIVHLTRGTTLLTGTLVMTGTTSGVGPFLELKGFVKHNDNVEIELAGFGAMRNRIVFD</sequence>
<evidence type="ECO:0000256" key="2">
    <source>
        <dbReference type="ARBA" id="ARBA00022723"/>
    </source>
</evidence>
<dbReference type="Pfam" id="PF01557">
    <property type="entry name" value="FAA_hydrolase"/>
    <property type="match status" value="1"/>
</dbReference>
<dbReference type="AlphaFoldDB" id="A0A428RNY2"/>
<dbReference type="GO" id="GO:0018773">
    <property type="term" value="F:acetylpyruvate hydrolase activity"/>
    <property type="evidence" value="ECO:0007669"/>
    <property type="project" value="TreeGrafter"/>
</dbReference>